<comment type="caution">
    <text evidence="3">The sequence shown here is derived from an EMBL/GenBank/DDBJ whole genome shotgun (WGS) entry which is preliminary data.</text>
</comment>
<proteinExistence type="predicted"/>
<evidence type="ECO:0000313" key="3">
    <source>
        <dbReference type="EMBL" id="KQB85707.1"/>
    </source>
</evidence>
<dbReference type="EMBL" id="LKEV01000006">
    <property type="protein sequence ID" value="KQB85707.1"/>
    <property type="molecule type" value="Genomic_DNA"/>
</dbReference>
<dbReference type="AlphaFoldDB" id="A0A0Q1AGD3"/>
<organism evidence="3 4">
    <name type="scientific">Corynebacterium lowii</name>
    <dbReference type="NCBI Taxonomy" id="1544413"/>
    <lineage>
        <taxon>Bacteria</taxon>
        <taxon>Bacillati</taxon>
        <taxon>Actinomycetota</taxon>
        <taxon>Actinomycetes</taxon>
        <taxon>Mycobacteriales</taxon>
        <taxon>Corynebacteriaceae</taxon>
        <taxon>Corynebacterium</taxon>
    </lineage>
</organism>
<reference evidence="3 4" key="1">
    <citation type="submission" date="2015-10" db="EMBL/GenBank/DDBJ databases">
        <title>Corynebacteirum lowii and Corynebacterium oculi species nova, derived from human clinical disease and and emended description of Corynebacterium mastiditis.</title>
        <authorList>
            <person name="Bernard K."/>
            <person name="Pacheco A.L."/>
            <person name="Mcdougall C."/>
            <person name="Burtx T."/>
            <person name="Weibe D."/>
            <person name="Tyler S."/>
            <person name="Olson A.B."/>
            <person name="Cnockaert M."/>
            <person name="Eguchi H."/>
            <person name="Kuwahara T."/>
            <person name="Nakayama-Imaohji H."/>
            <person name="Boudewijins M."/>
            <person name="Van Hoecke F."/>
            <person name="Bernier A.-M."/>
            <person name="Vandamme P."/>
        </authorList>
    </citation>
    <scope>NUCLEOTIDE SEQUENCE [LARGE SCALE GENOMIC DNA]</scope>
    <source>
        <strain evidence="3 4">NML 130206</strain>
    </source>
</reference>
<dbReference type="InterPro" id="IPR041698">
    <property type="entry name" value="Methyltransf_25"/>
</dbReference>
<keyword evidence="1 3" id="KW-0808">Transferase</keyword>
<evidence type="ECO:0000256" key="1">
    <source>
        <dbReference type="ARBA" id="ARBA00022679"/>
    </source>
</evidence>
<dbReference type="GO" id="GO:0008168">
    <property type="term" value="F:methyltransferase activity"/>
    <property type="evidence" value="ECO:0007669"/>
    <property type="project" value="UniProtKB-KW"/>
</dbReference>
<dbReference type="SUPFAM" id="SSF53335">
    <property type="entry name" value="S-adenosyl-L-methionine-dependent methyltransferases"/>
    <property type="match status" value="1"/>
</dbReference>
<keyword evidence="4" id="KW-1185">Reference proteome</keyword>
<evidence type="ECO:0000259" key="2">
    <source>
        <dbReference type="Pfam" id="PF13649"/>
    </source>
</evidence>
<dbReference type="Gene3D" id="3.40.50.150">
    <property type="entry name" value="Vaccinia Virus protein VP39"/>
    <property type="match status" value="1"/>
</dbReference>
<keyword evidence="3" id="KW-0489">Methyltransferase</keyword>
<protein>
    <submittedName>
        <fullName evidence="3">dTDP-3-amino-3,4, 6-trideoxy-alpha-D-glucopyranose</fullName>
        <ecNumber evidence="3">2.1.1.234</ecNumber>
    </submittedName>
</protein>
<evidence type="ECO:0000313" key="4">
    <source>
        <dbReference type="Proteomes" id="UP000050488"/>
    </source>
</evidence>
<dbReference type="Proteomes" id="UP000050488">
    <property type="component" value="Unassembled WGS sequence"/>
</dbReference>
<dbReference type="CDD" id="cd02440">
    <property type="entry name" value="AdoMet_MTases"/>
    <property type="match status" value="1"/>
</dbReference>
<dbReference type="Pfam" id="PF13649">
    <property type="entry name" value="Methyltransf_25"/>
    <property type="match status" value="1"/>
</dbReference>
<gene>
    <name evidence="3" type="primary">desVI</name>
    <name evidence="3" type="ORF">Clow_01840</name>
</gene>
<dbReference type="InterPro" id="IPR029063">
    <property type="entry name" value="SAM-dependent_MTases_sf"/>
</dbReference>
<dbReference type="GO" id="GO:0032259">
    <property type="term" value="P:methylation"/>
    <property type="evidence" value="ECO:0007669"/>
    <property type="project" value="UniProtKB-KW"/>
</dbReference>
<accession>A0A0Q1AGD3</accession>
<dbReference type="EC" id="2.1.1.234" evidence="3"/>
<dbReference type="STRING" id="1544413.Clow_01840"/>
<dbReference type="PANTHER" id="PTHR43861">
    <property type="entry name" value="TRANS-ACONITATE 2-METHYLTRANSFERASE-RELATED"/>
    <property type="match status" value="1"/>
</dbReference>
<name>A0A0Q1AGD3_9CORY</name>
<sequence length="198" mass="21864">MPMPTWKELLAANPQHSHDYAARWQRIAASGKDIFGEARLIDALAPRNARILDAGCGTGRIGGWLARRGHEVEGTDLDPVLIEHARKDYPEATWQVADLGRDELPRNKYDVVVCAGNVVTFIEEPRRGEALHNIAGAVAPGGRFVVGFGAGRGWEFGDFTETCEQTGLVVENRYSTWDLRPFHEEADFLVAVLAKPQS</sequence>
<dbReference type="PATRIC" id="fig|1544413.3.peg.1844"/>
<feature type="domain" description="Methyltransferase" evidence="2">
    <location>
        <begin position="51"/>
        <end position="142"/>
    </location>
</feature>